<dbReference type="EMBL" id="MU003494">
    <property type="protein sequence ID" value="KAF2476271.1"/>
    <property type="molecule type" value="Genomic_DNA"/>
</dbReference>
<reference evidence="1" key="1">
    <citation type="journal article" date="2020" name="Stud. Mycol.">
        <title>101 Dothideomycetes genomes: a test case for predicting lifestyles and emergence of pathogens.</title>
        <authorList>
            <person name="Haridas S."/>
            <person name="Albert R."/>
            <person name="Binder M."/>
            <person name="Bloem J."/>
            <person name="Labutti K."/>
            <person name="Salamov A."/>
            <person name="Andreopoulos B."/>
            <person name="Baker S."/>
            <person name="Barry K."/>
            <person name="Bills G."/>
            <person name="Bluhm B."/>
            <person name="Cannon C."/>
            <person name="Castanera R."/>
            <person name="Culley D."/>
            <person name="Daum C."/>
            <person name="Ezra D."/>
            <person name="Gonzalez J."/>
            <person name="Henrissat B."/>
            <person name="Kuo A."/>
            <person name="Liang C."/>
            <person name="Lipzen A."/>
            <person name="Lutzoni F."/>
            <person name="Magnuson J."/>
            <person name="Mondo S."/>
            <person name="Nolan M."/>
            <person name="Ohm R."/>
            <person name="Pangilinan J."/>
            <person name="Park H.-J."/>
            <person name="Ramirez L."/>
            <person name="Alfaro M."/>
            <person name="Sun H."/>
            <person name="Tritt A."/>
            <person name="Yoshinaga Y."/>
            <person name="Zwiers L.-H."/>
            <person name="Turgeon B."/>
            <person name="Goodwin S."/>
            <person name="Spatafora J."/>
            <person name="Crous P."/>
            <person name="Grigoriev I."/>
        </authorList>
    </citation>
    <scope>NUCLEOTIDE SEQUENCE</scope>
    <source>
        <strain evidence="1">ATCC 200398</strain>
    </source>
</reference>
<gene>
    <name evidence="1" type="ORF">BDR25DRAFT_300354</name>
</gene>
<evidence type="ECO:0000313" key="2">
    <source>
        <dbReference type="Proteomes" id="UP000799755"/>
    </source>
</evidence>
<protein>
    <submittedName>
        <fullName evidence="1">Uncharacterized protein</fullName>
    </submittedName>
</protein>
<keyword evidence="2" id="KW-1185">Reference proteome</keyword>
<comment type="caution">
    <text evidence="1">The sequence shown here is derived from an EMBL/GenBank/DDBJ whole genome shotgun (WGS) entry which is preliminary data.</text>
</comment>
<dbReference type="Proteomes" id="UP000799755">
    <property type="component" value="Unassembled WGS sequence"/>
</dbReference>
<evidence type="ECO:0000313" key="1">
    <source>
        <dbReference type="EMBL" id="KAF2476271.1"/>
    </source>
</evidence>
<organism evidence="1 2">
    <name type="scientific">Lindgomyces ingoldianus</name>
    <dbReference type="NCBI Taxonomy" id="673940"/>
    <lineage>
        <taxon>Eukaryota</taxon>
        <taxon>Fungi</taxon>
        <taxon>Dikarya</taxon>
        <taxon>Ascomycota</taxon>
        <taxon>Pezizomycotina</taxon>
        <taxon>Dothideomycetes</taxon>
        <taxon>Pleosporomycetidae</taxon>
        <taxon>Pleosporales</taxon>
        <taxon>Lindgomycetaceae</taxon>
        <taxon>Lindgomyces</taxon>
    </lineage>
</organism>
<proteinExistence type="predicted"/>
<name>A0ACB6RCS1_9PLEO</name>
<accession>A0ACB6RCS1</accession>
<sequence>MYQSIALLSILAKIAFAEQTLEFFFPGGYDGVAPVASIVTANPTTTVLDLSCPTGVSSEDCGWGTGIRYSIVSTTIYEATVSVESASAVEFTCDHNTKKEEMTCNVSMDGTATSSVLSSTELGFIAATVTAGGELLGATGAASQSQSQATSSGLKTKASASAATAPAASVSGASATASGASATASGASATASGVPPAQTTAAAVRFGVEGSALLALVGAAALNAW</sequence>